<dbReference type="InterPro" id="IPR036188">
    <property type="entry name" value="FAD/NAD-bd_sf"/>
</dbReference>
<dbReference type="InterPro" id="IPR006311">
    <property type="entry name" value="TAT_signal"/>
</dbReference>
<dbReference type="InterPro" id="IPR050281">
    <property type="entry name" value="Flavin_monoamine_oxidase"/>
</dbReference>
<keyword evidence="9" id="KW-1185">Reference proteome</keyword>
<dbReference type="EC" id="1.13.12.3" evidence="3"/>
<dbReference type="Pfam" id="PF01593">
    <property type="entry name" value="Amino_oxidase"/>
    <property type="match status" value="1"/>
</dbReference>
<evidence type="ECO:0000256" key="5">
    <source>
        <dbReference type="ARBA" id="ARBA00023070"/>
    </source>
</evidence>
<proteinExistence type="inferred from homology"/>
<evidence type="ECO:0000256" key="6">
    <source>
        <dbReference type="ARBA" id="ARBA00047321"/>
    </source>
</evidence>
<dbReference type="GO" id="GO:0001716">
    <property type="term" value="F:L-amino-acid oxidase activity"/>
    <property type="evidence" value="ECO:0007669"/>
    <property type="project" value="TreeGrafter"/>
</dbReference>
<dbReference type="GO" id="GO:0009851">
    <property type="term" value="P:auxin biosynthetic process"/>
    <property type="evidence" value="ECO:0007669"/>
    <property type="project" value="UniProtKB-KW"/>
</dbReference>
<dbReference type="PANTHER" id="PTHR10742">
    <property type="entry name" value="FLAVIN MONOAMINE OXIDASE"/>
    <property type="match status" value="1"/>
</dbReference>
<comment type="similarity">
    <text evidence="2">Belongs to the tryptophan 2-monooxygenase family.</text>
</comment>
<dbReference type="RefSeq" id="WP_200355170.1">
    <property type="nucleotide sequence ID" value="NZ_JAENIL010000013.1"/>
</dbReference>
<dbReference type="GO" id="GO:0009063">
    <property type="term" value="P:amino acid catabolic process"/>
    <property type="evidence" value="ECO:0007669"/>
    <property type="project" value="TreeGrafter"/>
</dbReference>
<dbReference type="AlphaFoldDB" id="A0A934S000"/>
<reference evidence="8" key="1">
    <citation type="submission" date="2021-01" db="EMBL/GenBank/DDBJ databases">
        <title>Modified the classification status of verrucomicrobia.</title>
        <authorList>
            <person name="Feng X."/>
        </authorList>
    </citation>
    <scope>NUCLEOTIDE SEQUENCE</scope>
    <source>
        <strain evidence="8">KCTC 13126</strain>
    </source>
</reference>
<dbReference type="Gene3D" id="3.50.50.60">
    <property type="entry name" value="FAD/NAD(P)-binding domain"/>
    <property type="match status" value="1"/>
</dbReference>
<accession>A0A934S000</accession>
<organism evidence="8 9">
    <name type="scientific">Pelagicoccus mobilis</name>
    <dbReference type="NCBI Taxonomy" id="415221"/>
    <lineage>
        <taxon>Bacteria</taxon>
        <taxon>Pseudomonadati</taxon>
        <taxon>Verrucomicrobiota</taxon>
        <taxon>Opitutia</taxon>
        <taxon>Puniceicoccales</taxon>
        <taxon>Pelagicoccaceae</taxon>
        <taxon>Pelagicoccus</taxon>
    </lineage>
</organism>
<comment type="catalytic activity">
    <reaction evidence="6">
        <text>L-tryptophan + O2 = indole-3-acetamide + CO2 + H2O</text>
        <dbReference type="Rhea" id="RHEA:16165"/>
        <dbReference type="ChEBI" id="CHEBI:15377"/>
        <dbReference type="ChEBI" id="CHEBI:15379"/>
        <dbReference type="ChEBI" id="CHEBI:16031"/>
        <dbReference type="ChEBI" id="CHEBI:16526"/>
        <dbReference type="ChEBI" id="CHEBI:57912"/>
        <dbReference type="EC" id="1.13.12.3"/>
    </reaction>
</comment>
<keyword evidence="5" id="KW-0073">Auxin biosynthesis</keyword>
<dbReference type="EMBL" id="JAENIL010000013">
    <property type="protein sequence ID" value="MBK1876954.1"/>
    <property type="molecule type" value="Genomic_DNA"/>
</dbReference>
<dbReference type="PANTHER" id="PTHR10742:SF342">
    <property type="entry name" value="AMINE OXIDASE"/>
    <property type="match status" value="1"/>
</dbReference>
<comment type="caution">
    <text evidence="8">The sequence shown here is derived from an EMBL/GenBank/DDBJ whole genome shotgun (WGS) entry which is preliminary data.</text>
</comment>
<dbReference type="InterPro" id="IPR002937">
    <property type="entry name" value="Amino_oxidase"/>
</dbReference>
<dbReference type="GO" id="GO:0050361">
    <property type="term" value="F:tryptophan 2-monooxygenase activity"/>
    <property type="evidence" value="ECO:0007669"/>
    <property type="project" value="UniProtKB-EC"/>
</dbReference>
<dbReference type="Proteomes" id="UP000617628">
    <property type="component" value="Unassembled WGS sequence"/>
</dbReference>
<evidence type="ECO:0000313" key="8">
    <source>
        <dbReference type="EMBL" id="MBK1876954.1"/>
    </source>
</evidence>
<sequence length="526" mass="58553">MSTKAKLTRRNFIRQVGAYGGCAFTTMTALGLMTQATGHGAEISGLTHIGSKSKKRVLILGAGIAGLTTAYELQKLGFDCVVLEPRPIPGGRSMTLRKGDTISETTGHTQTCQFDEGLYFNPGPSRFPQWHVTMDYCRELGVEVEPFVNLNENAFYYGEGDIGPLAGKKARIREVKTDLRGYTNELLAKVADDEALDTELTGSDKEALLDFLHYEGGLSGSQHQYTGHARRGYKVWPGGGLQEGELDTPYSFSELLQSGFGQLFHRANEYQYQSQMFTPKGGMDKIPFALAEKVKDKIVYGAQVKEIRRTNPGARVVYTIDGVDKEISGDYCVCTIPPTILRKMQSDFSPMLKNTLNIVPFQNSAKIGLQFKRRFWEEDEYVYGGISWTNLPIAEMWYPSSGFMQKKGIMGGYYVFGPMSDQLGKMSPAERLEFALSNGEKIHPQYRAEFENAFSVNWSSIPHIEGCLAHFPQAMIKTFYPLLIRPEGELYIAASWASHLGGWQAGAFEAARIAVKSIHERTMAET</sequence>
<evidence type="ECO:0000313" key="9">
    <source>
        <dbReference type="Proteomes" id="UP000617628"/>
    </source>
</evidence>
<gene>
    <name evidence="8" type="ORF">JIN87_08750</name>
</gene>
<evidence type="ECO:0000256" key="1">
    <source>
        <dbReference type="ARBA" id="ARBA00004814"/>
    </source>
</evidence>
<dbReference type="Gene3D" id="3.90.660.10">
    <property type="match status" value="1"/>
</dbReference>
<evidence type="ECO:0000259" key="7">
    <source>
        <dbReference type="Pfam" id="PF01593"/>
    </source>
</evidence>
<evidence type="ECO:0000256" key="4">
    <source>
        <dbReference type="ARBA" id="ARBA00017871"/>
    </source>
</evidence>
<comment type="pathway">
    <text evidence="1">Plant hormone metabolism; auxin biosynthesis.</text>
</comment>
<dbReference type="Gene3D" id="1.20.1440.240">
    <property type="match status" value="1"/>
</dbReference>
<protein>
    <recommendedName>
        <fullName evidence="4">Tryptophan 2-monooxygenase</fullName>
        <ecNumber evidence="3">1.13.12.3</ecNumber>
    </recommendedName>
</protein>
<dbReference type="PROSITE" id="PS51318">
    <property type="entry name" value="TAT"/>
    <property type="match status" value="1"/>
</dbReference>
<dbReference type="SUPFAM" id="SSF51905">
    <property type="entry name" value="FAD/NAD(P)-binding domain"/>
    <property type="match status" value="1"/>
</dbReference>
<name>A0A934S000_9BACT</name>
<evidence type="ECO:0000256" key="3">
    <source>
        <dbReference type="ARBA" id="ARBA00012535"/>
    </source>
</evidence>
<feature type="domain" description="Amine oxidase" evidence="7">
    <location>
        <begin position="64"/>
        <end position="518"/>
    </location>
</feature>
<dbReference type="SUPFAM" id="SSF54373">
    <property type="entry name" value="FAD-linked reductases, C-terminal domain"/>
    <property type="match status" value="1"/>
</dbReference>
<evidence type="ECO:0000256" key="2">
    <source>
        <dbReference type="ARBA" id="ARBA00005833"/>
    </source>
</evidence>